<comment type="caution">
    <text evidence="1">The sequence shown here is derived from an EMBL/GenBank/DDBJ whole genome shotgun (WGS) entry which is preliminary data.</text>
</comment>
<evidence type="ECO:0000313" key="1">
    <source>
        <dbReference type="EMBL" id="KAF0473313.1"/>
    </source>
</evidence>
<proteinExistence type="predicted"/>
<name>A0A8H3XNL0_GIGMA</name>
<evidence type="ECO:0000313" key="2">
    <source>
        <dbReference type="Proteomes" id="UP000439903"/>
    </source>
</evidence>
<sequence length="84" mass="9665">MFPHCYKTLAGNLCGRNNLRIDTVKIAKISECFCQSALLSSISRCFSIAYSSESINKFKPLNRSKVFVKFAKFFDITCKLWNRD</sequence>
<dbReference type="AlphaFoldDB" id="A0A8H3XNL0"/>
<reference evidence="1 2" key="1">
    <citation type="journal article" date="2019" name="Environ. Microbiol.">
        <title>At the nexus of three kingdoms: the genome of the mycorrhizal fungus Gigaspora margarita provides insights into plant, endobacterial and fungal interactions.</title>
        <authorList>
            <person name="Venice F."/>
            <person name="Ghignone S."/>
            <person name="Salvioli di Fossalunga A."/>
            <person name="Amselem J."/>
            <person name="Novero M."/>
            <person name="Xianan X."/>
            <person name="Sedzielewska Toro K."/>
            <person name="Morin E."/>
            <person name="Lipzen A."/>
            <person name="Grigoriev I.V."/>
            <person name="Henrissat B."/>
            <person name="Martin F.M."/>
            <person name="Bonfante P."/>
        </authorList>
    </citation>
    <scope>NUCLEOTIDE SEQUENCE [LARGE SCALE GENOMIC DNA]</scope>
    <source>
        <strain evidence="1 2">BEG34</strain>
    </source>
</reference>
<dbReference type="Proteomes" id="UP000439903">
    <property type="component" value="Unassembled WGS sequence"/>
</dbReference>
<keyword evidence="2" id="KW-1185">Reference proteome</keyword>
<dbReference type="EMBL" id="WTPW01000867">
    <property type="protein sequence ID" value="KAF0473313.1"/>
    <property type="molecule type" value="Genomic_DNA"/>
</dbReference>
<accession>A0A8H3XNL0</accession>
<organism evidence="1 2">
    <name type="scientific">Gigaspora margarita</name>
    <dbReference type="NCBI Taxonomy" id="4874"/>
    <lineage>
        <taxon>Eukaryota</taxon>
        <taxon>Fungi</taxon>
        <taxon>Fungi incertae sedis</taxon>
        <taxon>Mucoromycota</taxon>
        <taxon>Glomeromycotina</taxon>
        <taxon>Glomeromycetes</taxon>
        <taxon>Diversisporales</taxon>
        <taxon>Gigasporaceae</taxon>
        <taxon>Gigaspora</taxon>
    </lineage>
</organism>
<protein>
    <submittedName>
        <fullName evidence="1">Uncharacterized protein</fullName>
    </submittedName>
</protein>
<gene>
    <name evidence="1" type="ORF">F8M41_024878</name>
</gene>